<feature type="domain" description="DUF5722" evidence="2">
    <location>
        <begin position="161"/>
        <end position="554"/>
    </location>
</feature>
<dbReference type="InterPro" id="IPR017853">
    <property type="entry name" value="GH"/>
</dbReference>
<protein>
    <submittedName>
        <fullName evidence="3">DUF5722 domain-containing protein</fullName>
    </submittedName>
</protein>
<organism evidence="3 4">
    <name type="scientific">Muricoprocola aceti</name>
    <dbReference type="NCBI Taxonomy" id="2981772"/>
    <lineage>
        <taxon>Bacteria</taxon>
        <taxon>Bacillati</taxon>
        <taxon>Bacillota</taxon>
        <taxon>Clostridia</taxon>
        <taxon>Lachnospirales</taxon>
        <taxon>Lachnospiraceae</taxon>
        <taxon>Muricoprocola</taxon>
    </lineage>
</organism>
<dbReference type="EMBL" id="JAOQKE010000002">
    <property type="protein sequence ID" value="MCU6724467.1"/>
    <property type="molecule type" value="Genomic_DNA"/>
</dbReference>
<keyword evidence="1" id="KW-0472">Membrane</keyword>
<dbReference type="Pfam" id="PF18989">
    <property type="entry name" value="DUF5722"/>
    <property type="match status" value="1"/>
</dbReference>
<dbReference type="RefSeq" id="WP_262653832.1">
    <property type="nucleotide sequence ID" value="NZ_JAOQKE010000002.1"/>
</dbReference>
<evidence type="ECO:0000313" key="3">
    <source>
        <dbReference type="EMBL" id="MCU6724467.1"/>
    </source>
</evidence>
<accession>A0ABT2SIX1</accession>
<keyword evidence="4" id="KW-1185">Reference proteome</keyword>
<evidence type="ECO:0000259" key="2">
    <source>
        <dbReference type="Pfam" id="PF18989"/>
    </source>
</evidence>
<gene>
    <name evidence="3" type="ORF">OCV47_03680</name>
</gene>
<reference evidence="3 4" key="1">
    <citation type="journal article" date="2021" name="ISME Commun">
        <title>Automated analysis of genomic sequences facilitates high-throughput and comprehensive description of bacteria.</title>
        <authorList>
            <person name="Hitch T.C.A."/>
        </authorList>
    </citation>
    <scope>NUCLEOTIDE SEQUENCE [LARGE SCALE GENOMIC DNA]</scope>
    <source>
        <strain evidence="3 4">Sanger_29</strain>
    </source>
</reference>
<dbReference type="Proteomes" id="UP001652338">
    <property type="component" value="Unassembled WGS sequence"/>
</dbReference>
<comment type="caution">
    <text evidence="3">The sequence shown here is derived from an EMBL/GenBank/DDBJ whole genome shotgun (WGS) entry which is preliminary data.</text>
</comment>
<sequence>MKDEYKRDEGKRVSVKEERGQGRRGSFLWIFLFLLVVCVSGVTGEAAGALTIQSCRIDPSNHGRVEVTATGSPYVSGTDGNYYLVALLPYEKSVSQKSILAGTLPQQSLVKYGADLNLNSTASLLYRKFAIAVKRNHQYQIVSNYQYLTNPEVLAPVTKAFPKAASKKGLHIKPTMISDAEDLGIKHAAVNICLDTFLPTGSQKNASSSYSYYYQGKQYWFLKSGCSEVDSQTKQLAQSNVIVSGILLLRNNYGGKVLIAPDARGAGKNYYGFNTMNQEGVETLEALMHFLGDRYMNSNGKYGTVVNWIVGNEVNNYNDYNYLGRLGFQDYIEAYTRSFRIVDMALRSVYSNARVYISLDHLWNMLQPHGKCFTSRSTLDAFAACLQKEGDINWNLAFHPYPSPLTDANFWNDNVTNSDSTKQVTMKNLSYLSNYMSTHFRSDVRIILSEQGFTSRTNGVTNETKQAAAWAYAYYITEFNDKVDSFIMNRHVDHVAETSQGLYLGVWTNKKGNLEYANKKKQIWNVFKYIDSAGSQEVSKFALNVIGISSWNSVIPGFTWNRFTSMGGYSNGKISSIHKVSKAKSISNSLKNGYNGTVKKKGSTTTVKVSTSANPNLYSGAGWRFTKALNFKSRKYFTCKLKVVGMREKYAHVRIRFFHGASVYESTMKLKGNTTKQVSVNLSKWSGRKSVDKIQIWVRPNKKTRWKKGAKIMISSMRQAAKVK</sequence>
<feature type="transmembrane region" description="Helical" evidence="1">
    <location>
        <begin position="27"/>
        <end position="52"/>
    </location>
</feature>
<evidence type="ECO:0000256" key="1">
    <source>
        <dbReference type="SAM" id="Phobius"/>
    </source>
</evidence>
<keyword evidence="1" id="KW-0812">Transmembrane</keyword>
<name>A0ABT2SIX1_9FIRM</name>
<proteinExistence type="predicted"/>
<dbReference type="SUPFAM" id="SSF51445">
    <property type="entry name" value="(Trans)glycosidases"/>
    <property type="match status" value="1"/>
</dbReference>
<dbReference type="Gene3D" id="3.20.20.80">
    <property type="entry name" value="Glycosidases"/>
    <property type="match status" value="1"/>
</dbReference>
<evidence type="ECO:0000313" key="4">
    <source>
        <dbReference type="Proteomes" id="UP001652338"/>
    </source>
</evidence>
<dbReference type="InterPro" id="IPR043780">
    <property type="entry name" value="DUF5722"/>
</dbReference>
<keyword evidence="1" id="KW-1133">Transmembrane helix</keyword>